<dbReference type="EMBL" id="JAHRVA010000002">
    <property type="protein sequence ID" value="MBV2143277.1"/>
    <property type="molecule type" value="Genomic_DNA"/>
</dbReference>
<dbReference type="GO" id="GO:0010288">
    <property type="term" value="P:response to lead ion"/>
    <property type="evidence" value="ECO:0007669"/>
    <property type="project" value="TreeGrafter"/>
</dbReference>
<dbReference type="SMART" id="SM00418">
    <property type="entry name" value="HTH_ARSR"/>
    <property type="match status" value="1"/>
</dbReference>
<dbReference type="Pfam" id="PF12840">
    <property type="entry name" value="HTH_20"/>
    <property type="match status" value="1"/>
</dbReference>
<evidence type="ECO:0000313" key="3">
    <source>
        <dbReference type="Proteomes" id="UP000752297"/>
    </source>
</evidence>
<dbReference type="GO" id="GO:0046686">
    <property type="term" value="P:response to cadmium ion"/>
    <property type="evidence" value="ECO:0007669"/>
    <property type="project" value="TreeGrafter"/>
</dbReference>
<accession>A0A949UU00</accession>
<keyword evidence="3" id="KW-1185">Reference proteome</keyword>
<dbReference type="InterPro" id="IPR052543">
    <property type="entry name" value="HTH_Metal-responsive_Reg"/>
</dbReference>
<evidence type="ECO:0000313" key="2">
    <source>
        <dbReference type="EMBL" id="MBV2143277.1"/>
    </source>
</evidence>
<sequence>MKEGPDITRIAALIGDPARANMLIALMSGKALTATELAAEAGVTPQTASSHLARLHEGGLLRSRKQGRHKYFSLASSEVADVLEALMGLASGAGHLRSRTGPKDKALRQARICYNHLAGDLGVQMFDSLIAQDHLVFSDGELRLTAGGRSFAAACGIDVDSLTSSRSVLCRECLDWSERRSHLAGSLGRAFLARFIELGWARVDGTTRVVAFSPSGLREFHAFFDLHRDTQRHATHE</sequence>
<dbReference type="PANTHER" id="PTHR39168:SF1">
    <property type="entry name" value="TRANSCRIPTIONAL REGULATORY PROTEIN"/>
    <property type="match status" value="1"/>
</dbReference>
<dbReference type="GO" id="GO:0032791">
    <property type="term" value="F:lead ion binding"/>
    <property type="evidence" value="ECO:0007669"/>
    <property type="project" value="TreeGrafter"/>
</dbReference>
<organism evidence="2 3">
    <name type="scientific">Falsochrobactrum tianjinense</name>
    <dbReference type="NCBI Taxonomy" id="2706015"/>
    <lineage>
        <taxon>Bacteria</taxon>
        <taxon>Pseudomonadati</taxon>
        <taxon>Pseudomonadota</taxon>
        <taxon>Alphaproteobacteria</taxon>
        <taxon>Hyphomicrobiales</taxon>
        <taxon>Brucellaceae</taxon>
        <taxon>Falsochrobactrum</taxon>
    </lineage>
</organism>
<dbReference type="InterPro" id="IPR001845">
    <property type="entry name" value="HTH_ArsR_DNA-bd_dom"/>
</dbReference>
<dbReference type="CDD" id="cd00090">
    <property type="entry name" value="HTH_ARSR"/>
    <property type="match status" value="1"/>
</dbReference>
<dbReference type="RefSeq" id="WP_217677264.1">
    <property type="nucleotide sequence ID" value="NZ_JAHRVA010000002.1"/>
</dbReference>
<dbReference type="GO" id="GO:0003677">
    <property type="term" value="F:DNA binding"/>
    <property type="evidence" value="ECO:0007669"/>
    <property type="project" value="TreeGrafter"/>
</dbReference>
<name>A0A949UU00_9HYPH</name>
<dbReference type="NCBIfam" id="NF033788">
    <property type="entry name" value="HTH_metalloreg"/>
    <property type="match status" value="1"/>
</dbReference>
<feature type="domain" description="HTH arsR-type" evidence="1">
    <location>
        <begin position="1"/>
        <end position="94"/>
    </location>
</feature>
<dbReference type="Proteomes" id="UP000752297">
    <property type="component" value="Unassembled WGS sequence"/>
</dbReference>
<comment type="caution">
    <text evidence="2">The sequence shown here is derived from an EMBL/GenBank/DDBJ whole genome shotgun (WGS) entry which is preliminary data.</text>
</comment>
<reference evidence="2 3" key="1">
    <citation type="submission" date="2021-06" db="EMBL/GenBank/DDBJ databases">
        <title>Falsochrobactrum tianjin sp.nov., a new petroleum-degrading bacteria isolated from oily soils.</title>
        <authorList>
            <person name="Chen G."/>
            <person name="Chen H."/>
            <person name="Tian J."/>
            <person name="Qing J."/>
            <person name="Zhong L."/>
            <person name="Ma W."/>
            <person name="Song Y."/>
            <person name="Cui X."/>
            <person name="Yan B."/>
        </authorList>
    </citation>
    <scope>NUCLEOTIDE SEQUENCE [LARGE SCALE GENOMIC DNA]</scope>
    <source>
        <strain evidence="2 3">TDYN1</strain>
    </source>
</reference>
<dbReference type="AlphaFoldDB" id="A0A949UU00"/>
<proteinExistence type="predicted"/>
<dbReference type="PANTHER" id="PTHR39168">
    <property type="entry name" value="TRANSCRIPTIONAL REGULATOR-RELATED"/>
    <property type="match status" value="1"/>
</dbReference>
<gene>
    <name evidence="2" type="ORF">KUG47_07180</name>
</gene>
<dbReference type="InterPro" id="IPR011991">
    <property type="entry name" value="ArsR-like_HTH"/>
</dbReference>
<evidence type="ECO:0000259" key="1">
    <source>
        <dbReference type="PROSITE" id="PS50987"/>
    </source>
</evidence>
<dbReference type="PROSITE" id="PS50987">
    <property type="entry name" value="HTH_ARSR_2"/>
    <property type="match status" value="1"/>
</dbReference>
<protein>
    <submittedName>
        <fullName evidence="2">Winged helix-turn-helix domain-containing protein</fullName>
    </submittedName>
</protein>
<dbReference type="GO" id="GO:0003700">
    <property type="term" value="F:DNA-binding transcription factor activity"/>
    <property type="evidence" value="ECO:0007669"/>
    <property type="project" value="InterPro"/>
</dbReference>
<dbReference type="GO" id="GO:0097063">
    <property type="term" value="F:cadmium ion sensor activity"/>
    <property type="evidence" value="ECO:0007669"/>
    <property type="project" value="TreeGrafter"/>
</dbReference>